<dbReference type="EMBL" id="GHWJ01010072">
    <property type="protein sequence ID" value="NOV42809.1"/>
    <property type="molecule type" value="Transcribed_RNA"/>
</dbReference>
<keyword evidence="1" id="KW-1133">Transmembrane helix</keyword>
<keyword evidence="1" id="KW-0472">Membrane</keyword>
<organism evidence="3">
    <name type="scientific">Rhipicephalus microplus</name>
    <name type="common">Cattle tick</name>
    <name type="synonym">Boophilus microplus</name>
    <dbReference type="NCBI Taxonomy" id="6941"/>
    <lineage>
        <taxon>Eukaryota</taxon>
        <taxon>Metazoa</taxon>
        <taxon>Ecdysozoa</taxon>
        <taxon>Arthropoda</taxon>
        <taxon>Chelicerata</taxon>
        <taxon>Arachnida</taxon>
        <taxon>Acari</taxon>
        <taxon>Parasitiformes</taxon>
        <taxon>Ixodida</taxon>
        <taxon>Ixodoidea</taxon>
        <taxon>Ixodidae</taxon>
        <taxon>Rhipicephalinae</taxon>
        <taxon>Rhipicephalus</taxon>
        <taxon>Boophilus</taxon>
    </lineage>
</organism>
<feature type="signal peptide" evidence="2">
    <location>
        <begin position="1"/>
        <end position="19"/>
    </location>
</feature>
<evidence type="ECO:0000256" key="1">
    <source>
        <dbReference type="SAM" id="Phobius"/>
    </source>
</evidence>
<evidence type="ECO:0000313" key="3">
    <source>
        <dbReference type="EMBL" id="NOV42809.1"/>
    </source>
</evidence>
<keyword evidence="2" id="KW-0732">Signal</keyword>
<sequence>MDAVLIITLLCACFKRCAASFKSHHKQRAQPSLLQAIPQTGLPVEVCFFPLCSSQRKDTNKCAQIFPMFIRFQPRAHKRGLTDAFYAFFCLFAECLFLYVYPLCC</sequence>
<evidence type="ECO:0008006" key="4">
    <source>
        <dbReference type="Google" id="ProtNLM"/>
    </source>
</evidence>
<feature type="transmembrane region" description="Helical" evidence="1">
    <location>
        <begin position="84"/>
        <end position="104"/>
    </location>
</feature>
<keyword evidence="1" id="KW-0812">Transmembrane</keyword>
<evidence type="ECO:0000256" key="2">
    <source>
        <dbReference type="SAM" id="SignalP"/>
    </source>
</evidence>
<feature type="chain" id="PRO_5026798277" description="Secreted protein" evidence="2">
    <location>
        <begin position="20"/>
        <end position="105"/>
    </location>
</feature>
<dbReference type="AlphaFoldDB" id="A0A6M2D9P5"/>
<proteinExistence type="predicted"/>
<reference evidence="3" key="1">
    <citation type="submission" date="2019-09" db="EMBL/GenBank/DDBJ databases">
        <title>Organ-specific transcriptomic study of the physiology of the cattle tick, Rhipicephalus microplus.</title>
        <authorList>
            <person name="Tirloni L."/>
            <person name="Braz G."/>
            <person name="Gandara A.C.P."/>
            <person name="Sabadin G.A."/>
            <person name="da Silva R.M."/>
            <person name="Guizzo M.G."/>
            <person name="Machado J.A."/>
            <person name="Costa E.P."/>
            <person name="Gomes H.F."/>
            <person name="Moraes J."/>
            <person name="Mota M.B.S."/>
            <person name="Mesquita R.D."/>
            <person name="Alvarenga P.H."/>
            <person name="Alves F."/>
            <person name="Seixas A."/>
            <person name="da Fonseca R.N."/>
            <person name="Fogaca A."/>
            <person name="Logullo C."/>
            <person name="Tanaka A."/>
            <person name="Daffre S."/>
            <person name="Termignoni C."/>
            <person name="Vaz I.S.Jr."/>
            <person name="Oliveira P.L."/>
            <person name="Ribeiro J.M."/>
        </authorList>
    </citation>
    <scope>NUCLEOTIDE SEQUENCE</scope>
    <source>
        <strain evidence="3">Porto Alegre</strain>
    </source>
</reference>
<protein>
    <recommendedName>
        <fullName evidence="4">Secreted protein</fullName>
    </recommendedName>
</protein>
<accession>A0A6M2D9P5</accession>
<name>A0A6M2D9P5_RHIMP</name>